<comment type="caution">
    <text evidence="16">The sequence shown here is derived from an EMBL/GenBank/DDBJ whole genome shotgun (WGS) entry which is preliminary data.</text>
</comment>
<evidence type="ECO:0000256" key="12">
    <source>
        <dbReference type="RuleBase" id="RU004462"/>
    </source>
</evidence>
<feature type="region of interest" description="Flexible loop" evidence="10">
    <location>
        <begin position="98"/>
        <end position="108"/>
    </location>
</feature>
<feature type="binding site" description="in other chain" evidence="10">
    <location>
        <position position="14"/>
    </location>
    <ligand>
        <name>ATP</name>
        <dbReference type="ChEBI" id="CHEBI:30616"/>
        <note>ligand shared between two neighboring subunits</note>
    </ligand>
</feature>
<keyword evidence="9 10" id="KW-0630">Potassium</keyword>
<feature type="domain" description="S-adenosylmethionine synthetase central" evidence="14">
    <location>
        <begin position="113"/>
        <end position="242"/>
    </location>
</feature>
<evidence type="ECO:0000256" key="1">
    <source>
        <dbReference type="ARBA" id="ARBA00005224"/>
    </source>
</evidence>
<feature type="domain" description="S-adenosylmethionine synthetase C-terminal" evidence="15">
    <location>
        <begin position="244"/>
        <end position="377"/>
    </location>
</feature>
<keyword evidence="5 10" id="KW-0479">Metal-binding</keyword>
<dbReference type="NCBIfam" id="TIGR01034">
    <property type="entry name" value="metK"/>
    <property type="match status" value="1"/>
</dbReference>
<dbReference type="InterPro" id="IPR022630">
    <property type="entry name" value="S-AdoMet_synt_C"/>
</dbReference>
<comment type="subcellular location">
    <subcellularLocation>
        <location evidence="10 11">Cytoplasm</location>
    </subcellularLocation>
</comment>
<keyword evidence="3 10" id="KW-0554">One-carbon metabolism</keyword>
<evidence type="ECO:0000259" key="14">
    <source>
        <dbReference type="Pfam" id="PF02772"/>
    </source>
</evidence>
<dbReference type="InterPro" id="IPR022629">
    <property type="entry name" value="S-AdoMet_synt_central"/>
</dbReference>
<dbReference type="InterPro" id="IPR002133">
    <property type="entry name" value="S-AdoMet_synthetase"/>
</dbReference>
<comment type="cofactor">
    <cofactor evidence="10">
        <name>Mg(2+)</name>
        <dbReference type="ChEBI" id="CHEBI:18420"/>
    </cofactor>
    <text evidence="10">Binds 2 divalent ions per subunit.</text>
</comment>
<feature type="binding site" description="in other chain" evidence="10">
    <location>
        <position position="281"/>
    </location>
    <ligand>
        <name>L-methionine</name>
        <dbReference type="ChEBI" id="CHEBI:57844"/>
        <note>ligand shared between two neighboring subunits</note>
    </ligand>
</feature>
<evidence type="ECO:0000256" key="11">
    <source>
        <dbReference type="RuleBase" id="RU000542"/>
    </source>
</evidence>
<keyword evidence="10" id="KW-0963">Cytoplasm</keyword>
<feature type="binding site" description="in other chain" evidence="10">
    <location>
        <position position="55"/>
    </location>
    <ligand>
        <name>L-methionine</name>
        <dbReference type="ChEBI" id="CHEBI:57844"/>
        <note>ligand shared between two neighboring subunits</note>
    </ligand>
</feature>
<feature type="binding site" description="in other chain" evidence="10">
    <location>
        <position position="98"/>
    </location>
    <ligand>
        <name>L-methionine</name>
        <dbReference type="ChEBI" id="CHEBI:57844"/>
        <note>ligand shared between two neighboring subunits</note>
    </ligand>
</feature>
<evidence type="ECO:0000256" key="8">
    <source>
        <dbReference type="ARBA" id="ARBA00022842"/>
    </source>
</evidence>
<comment type="similarity">
    <text evidence="2 10 12">Belongs to the AdoMet synthase family.</text>
</comment>
<dbReference type="Proteomes" id="UP001596978">
    <property type="component" value="Unassembled WGS sequence"/>
</dbReference>
<dbReference type="PROSITE" id="PS00377">
    <property type="entry name" value="ADOMET_SYNTHASE_2"/>
    <property type="match status" value="1"/>
</dbReference>
<feature type="binding site" evidence="10">
    <location>
        <position position="16"/>
    </location>
    <ligand>
        <name>Mg(2+)</name>
        <dbReference type="ChEBI" id="CHEBI:18420"/>
    </ligand>
</feature>
<evidence type="ECO:0000313" key="16">
    <source>
        <dbReference type="EMBL" id="MFD0862786.1"/>
    </source>
</evidence>
<comment type="subunit">
    <text evidence="10">Homotetramer; dimer of dimers.</text>
</comment>
<feature type="binding site" evidence="10">
    <location>
        <position position="277"/>
    </location>
    <ligand>
        <name>ATP</name>
        <dbReference type="ChEBI" id="CHEBI:30616"/>
        <note>ligand shared between two neighboring subunits</note>
    </ligand>
</feature>
<dbReference type="InterPro" id="IPR022636">
    <property type="entry name" value="S-AdoMet_synthetase_sfam"/>
</dbReference>
<feature type="domain" description="S-adenosylmethionine synthetase N-terminal" evidence="13">
    <location>
        <begin position="3"/>
        <end position="99"/>
    </location>
</feature>
<comment type="pathway">
    <text evidence="1 10">Amino-acid biosynthesis; S-adenosyl-L-methionine biosynthesis; S-adenosyl-L-methionine from L-methionine: step 1/1.</text>
</comment>
<evidence type="ECO:0000313" key="17">
    <source>
        <dbReference type="Proteomes" id="UP001596978"/>
    </source>
</evidence>
<feature type="binding site" evidence="10">
    <location>
        <position position="250"/>
    </location>
    <ligand>
        <name>ATP</name>
        <dbReference type="ChEBI" id="CHEBI:30616"/>
        <note>ligand shared between two neighboring subunits</note>
    </ligand>
</feature>
<evidence type="ECO:0000256" key="10">
    <source>
        <dbReference type="HAMAP-Rule" id="MF_00086"/>
    </source>
</evidence>
<reference evidence="17" key="1">
    <citation type="journal article" date="2019" name="Int. J. Syst. Evol. Microbiol.">
        <title>The Global Catalogue of Microorganisms (GCM) 10K type strain sequencing project: providing services to taxonomists for standard genome sequencing and annotation.</title>
        <authorList>
            <consortium name="The Broad Institute Genomics Platform"/>
            <consortium name="The Broad Institute Genome Sequencing Center for Infectious Disease"/>
            <person name="Wu L."/>
            <person name="Ma J."/>
        </authorList>
    </citation>
    <scope>NUCLEOTIDE SEQUENCE [LARGE SCALE GENOMIC DNA]</scope>
    <source>
        <strain evidence="17">CCUG 62952</strain>
    </source>
</reference>
<keyword evidence="4 10" id="KW-0808">Transferase</keyword>
<dbReference type="HAMAP" id="MF_00086">
    <property type="entry name" value="S_AdoMet_synth1"/>
    <property type="match status" value="1"/>
</dbReference>
<evidence type="ECO:0000256" key="7">
    <source>
        <dbReference type="ARBA" id="ARBA00022840"/>
    </source>
</evidence>
<feature type="binding site" evidence="10">
    <location>
        <position position="250"/>
    </location>
    <ligand>
        <name>L-methionine</name>
        <dbReference type="ChEBI" id="CHEBI:57844"/>
        <note>ligand shared between two neighboring subunits</note>
    </ligand>
</feature>
<feature type="binding site" description="in other chain" evidence="10">
    <location>
        <begin position="241"/>
        <end position="242"/>
    </location>
    <ligand>
        <name>ATP</name>
        <dbReference type="ChEBI" id="CHEBI:30616"/>
        <note>ligand shared between two neighboring subunits</note>
    </ligand>
</feature>
<evidence type="ECO:0000256" key="2">
    <source>
        <dbReference type="ARBA" id="ARBA00009685"/>
    </source>
</evidence>
<comment type="cofactor">
    <cofactor evidence="10">
        <name>K(+)</name>
        <dbReference type="ChEBI" id="CHEBI:29103"/>
    </cofactor>
    <text evidence="10">Binds 1 potassium ion per subunit.</text>
</comment>
<comment type="function">
    <text evidence="10">Catalyzes the formation of S-adenosylmethionine (AdoMet) from methionine and ATP. The overall synthetic reaction is composed of two sequential steps, AdoMet formation and the subsequent tripolyphosphate hydrolysis which occurs prior to release of AdoMet from the enzyme.</text>
</comment>
<dbReference type="PROSITE" id="PS00376">
    <property type="entry name" value="ADOMET_SYNTHASE_1"/>
    <property type="match status" value="1"/>
</dbReference>
<evidence type="ECO:0000256" key="6">
    <source>
        <dbReference type="ARBA" id="ARBA00022741"/>
    </source>
</evidence>
<feature type="binding site" description="in other chain" evidence="10">
    <location>
        <begin position="256"/>
        <end position="257"/>
    </location>
    <ligand>
        <name>ATP</name>
        <dbReference type="ChEBI" id="CHEBI:30616"/>
        <note>ligand shared between two neighboring subunits</note>
    </ligand>
</feature>
<evidence type="ECO:0000256" key="3">
    <source>
        <dbReference type="ARBA" id="ARBA00022563"/>
    </source>
</evidence>
<dbReference type="PANTHER" id="PTHR11964">
    <property type="entry name" value="S-ADENOSYLMETHIONINE SYNTHETASE"/>
    <property type="match status" value="1"/>
</dbReference>
<dbReference type="GO" id="GO:0004478">
    <property type="term" value="F:methionine adenosyltransferase activity"/>
    <property type="evidence" value="ECO:0007669"/>
    <property type="project" value="UniProtKB-EC"/>
</dbReference>
<dbReference type="PIRSF" id="PIRSF000497">
    <property type="entry name" value="MAT"/>
    <property type="match status" value="1"/>
</dbReference>
<evidence type="ECO:0000256" key="9">
    <source>
        <dbReference type="ARBA" id="ARBA00022958"/>
    </source>
</evidence>
<evidence type="ECO:0000256" key="4">
    <source>
        <dbReference type="ARBA" id="ARBA00022679"/>
    </source>
</evidence>
<gene>
    <name evidence="10 16" type="primary">metK</name>
    <name evidence="16" type="ORF">ACFQ1M_11270</name>
</gene>
<sequence>MAYLFTSESVSEGHPDKVADQISDALLDNFLAFDPDSKVACETLVTTGQVVLAGEVKSNTYLDVQNIAREVINNIGYTKGEYKFSGDSCGVISLIHEQSQDINQGVDRATKEEQGAGDQGMMFGYATKETHNYMPLALDISHKILQVLADLRREGKEIDYLRPDAKAQVTIEYSDDNMPQRIDTIVVSTQHDDFDAEEAMLAKIKEDIINILIPKVVAQLPDYVQKLFNENISYHINPTGKFVIGGPHGDTGLTGRKIIVDTYGGKGAHGGGAFSGKDPSKVDRSAAYAARHIAKNLVAAGVADEVLVQVSYAIGVVEPTSIFIDTYGTANVDLNDGEIAKKVSQLFDMRPFAIEERLKLRNPIYLETAAYGHVGKEPRIVTKTFESPYNNAGRVEKKVELFTWEKLDYVEKVKEVFGL</sequence>
<dbReference type="Pfam" id="PF02773">
    <property type="entry name" value="S-AdoMet_synt_C"/>
    <property type="match status" value="1"/>
</dbReference>
<dbReference type="InterPro" id="IPR022628">
    <property type="entry name" value="S-AdoMet_synt_N"/>
</dbReference>
<feature type="binding site" description="in other chain" evidence="10">
    <location>
        <begin position="164"/>
        <end position="166"/>
    </location>
    <ligand>
        <name>ATP</name>
        <dbReference type="ChEBI" id="CHEBI:30616"/>
        <note>ligand shared between two neighboring subunits</note>
    </ligand>
</feature>
<keyword evidence="17" id="KW-1185">Reference proteome</keyword>
<feature type="binding site" evidence="10">
    <location>
        <position position="273"/>
    </location>
    <ligand>
        <name>ATP</name>
        <dbReference type="ChEBI" id="CHEBI:30616"/>
        <note>ligand shared between two neighboring subunits</note>
    </ligand>
</feature>
<dbReference type="SUPFAM" id="SSF55973">
    <property type="entry name" value="S-adenosylmethionine synthetase"/>
    <property type="match status" value="3"/>
</dbReference>
<evidence type="ECO:0000256" key="5">
    <source>
        <dbReference type="ARBA" id="ARBA00022723"/>
    </source>
</evidence>
<keyword evidence="6 10" id="KW-0547">Nucleotide-binding</keyword>
<dbReference type="InterPro" id="IPR022631">
    <property type="entry name" value="ADOMET_SYNTHASE_CS"/>
</dbReference>
<keyword evidence="8 10" id="KW-0460">Magnesium</keyword>
<organism evidence="16 17">
    <name type="scientific">Sungkyunkwania multivorans</name>
    <dbReference type="NCBI Taxonomy" id="1173618"/>
    <lineage>
        <taxon>Bacteria</taxon>
        <taxon>Pseudomonadati</taxon>
        <taxon>Bacteroidota</taxon>
        <taxon>Flavobacteriia</taxon>
        <taxon>Flavobacteriales</taxon>
        <taxon>Flavobacteriaceae</taxon>
        <taxon>Sungkyunkwania</taxon>
    </lineage>
</organism>
<feature type="binding site" evidence="10">
    <location>
        <position position="42"/>
    </location>
    <ligand>
        <name>K(+)</name>
        <dbReference type="ChEBI" id="CHEBI:29103"/>
    </ligand>
</feature>
<dbReference type="Pfam" id="PF02772">
    <property type="entry name" value="S-AdoMet_synt_M"/>
    <property type="match status" value="1"/>
</dbReference>
<proteinExistence type="inferred from homology"/>
<keyword evidence="7 10" id="KW-0067">ATP-binding</keyword>
<dbReference type="Gene3D" id="3.30.300.10">
    <property type="match status" value="3"/>
</dbReference>
<comment type="catalytic activity">
    <reaction evidence="10">
        <text>L-methionine + ATP + H2O = S-adenosyl-L-methionine + phosphate + diphosphate</text>
        <dbReference type="Rhea" id="RHEA:21080"/>
        <dbReference type="ChEBI" id="CHEBI:15377"/>
        <dbReference type="ChEBI" id="CHEBI:30616"/>
        <dbReference type="ChEBI" id="CHEBI:33019"/>
        <dbReference type="ChEBI" id="CHEBI:43474"/>
        <dbReference type="ChEBI" id="CHEBI:57844"/>
        <dbReference type="ChEBI" id="CHEBI:59789"/>
        <dbReference type="EC" id="2.5.1.6"/>
    </reaction>
</comment>
<accession>A0ABW3D1E0</accession>
<evidence type="ECO:0000259" key="13">
    <source>
        <dbReference type="Pfam" id="PF00438"/>
    </source>
</evidence>
<protein>
    <recommendedName>
        <fullName evidence="10">S-adenosylmethionine synthase</fullName>
        <shortName evidence="10">AdoMet synthase</shortName>
        <ecNumber evidence="10">2.5.1.6</ecNumber>
    </recommendedName>
    <alternativeName>
        <fullName evidence="10">MAT</fullName>
    </alternativeName>
    <alternativeName>
        <fullName evidence="10">Methionine adenosyltransferase</fullName>
    </alternativeName>
</protein>
<name>A0ABW3D1E0_9FLAO</name>
<dbReference type="EMBL" id="JBHTJH010000010">
    <property type="protein sequence ID" value="MFD0862786.1"/>
    <property type="molecule type" value="Genomic_DNA"/>
</dbReference>
<dbReference type="RefSeq" id="WP_386408241.1">
    <property type="nucleotide sequence ID" value="NZ_JBHTJH010000010.1"/>
</dbReference>
<evidence type="ECO:0000259" key="15">
    <source>
        <dbReference type="Pfam" id="PF02773"/>
    </source>
</evidence>
<dbReference type="Pfam" id="PF00438">
    <property type="entry name" value="S-AdoMet_synt_N"/>
    <property type="match status" value="1"/>
</dbReference>
<dbReference type="EC" id="2.5.1.6" evidence="10"/>
<dbReference type="CDD" id="cd18079">
    <property type="entry name" value="S-AdoMet_synt"/>
    <property type="match status" value="1"/>
</dbReference>